<dbReference type="AlphaFoldDB" id="A0A4R7FGK5"/>
<keyword evidence="2" id="KW-1185">Reference proteome</keyword>
<reference evidence="1 2" key="1">
    <citation type="submission" date="2019-03" db="EMBL/GenBank/DDBJ databases">
        <title>Genomic Encyclopedia of Archaeal and Bacterial Type Strains, Phase II (KMG-II): from individual species to whole genera.</title>
        <authorList>
            <person name="Goeker M."/>
        </authorList>
    </citation>
    <scope>NUCLEOTIDE SEQUENCE [LARGE SCALE GENOMIC DNA]</scope>
    <source>
        <strain evidence="1 2">DSM 24782</strain>
    </source>
</reference>
<evidence type="ECO:0000313" key="2">
    <source>
        <dbReference type="Proteomes" id="UP000295344"/>
    </source>
</evidence>
<gene>
    <name evidence="1" type="ORF">CLV52_3227</name>
</gene>
<comment type="caution">
    <text evidence="1">The sequence shown here is derived from an EMBL/GenBank/DDBJ whole genome shotgun (WGS) entry which is preliminary data.</text>
</comment>
<organism evidence="1 2">
    <name type="scientific">Amnibacterium kyonggiense</name>
    <dbReference type="NCBI Taxonomy" id="595671"/>
    <lineage>
        <taxon>Bacteria</taxon>
        <taxon>Bacillati</taxon>
        <taxon>Actinomycetota</taxon>
        <taxon>Actinomycetes</taxon>
        <taxon>Micrococcales</taxon>
        <taxon>Microbacteriaceae</taxon>
        <taxon>Amnibacterium</taxon>
    </lineage>
</organism>
<proteinExistence type="predicted"/>
<dbReference type="Proteomes" id="UP000295344">
    <property type="component" value="Unassembled WGS sequence"/>
</dbReference>
<name>A0A4R7FGK5_9MICO</name>
<protein>
    <submittedName>
        <fullName evidence="1">Uncharacterized protein</fullName>
    </submittedName>
</protein>
<sequence>MFEQIFEESLRANDTHQSEFHQAMVDIRKAISGRLEQASLSEEQERHLINVLMETGRMEYLKDTENKAFTAEQAEAARWFTAVQTSLPLAVTIVSAGARLVLLRRGLRL</sequence>
<evidence type="ECO:0000313" key="1">
    <source>
        <dbReference type="EMBL" id="TDS76110.1"/>
    </source>
</evidence>
<dbReference type="EMBL" id="SOAM01000003">
    <property type="protein sequence ID" value="TDS76110.1"/>
    <property type="molecule type" value="Genomic_DNA"/>
</dbReference>
<accession>A0A4R7FGK5</accession>